<organism evidence="11 12">
    <name type="scientific">Salmonella phage vB_SpuP_Spp16</name>
    <dbReference type="NCBI Taxonomy" id="2081603"/>
    <lineage>
        <taxon>Viruses</taxon>
        <taxon>Duplodnaviria</taxon>
        <taxon>Heunggongvirae</taxon>
        <taxon>Uroviricota</taxon>
        <taxon>Caudoviricetes</taxon>
        <taxon>Autographivirales</taxon>
        <taxon>Autonotataviridae</taxon>
        <taxon>Melnykvirinae</taxon>
        <taxon>Panjvirus</taxon>
        <taxon>Panjvirus Spp16</taxon>
    </lineage>
</organism>
<evidence type="ECO:0000256" key="4">
    <source>
        <dbReference type="ARBA" id="ARBA00022638"/>
    </source>
</evidence>
<evidence type="ECO:0000256" key="8">
    <source>
        <dbReference type="ARBA" id="ARBA00023295"/>
    </source>
</evidence>
<dbReference type="Pfam" id="PF00959">
    <property type="entry name" value="Phage_lysozyme"/>
    <property type="match status" value="1"/>
</dbReference>
<evidence type="ECO:0000256" key="10">
    <source>
        <dbReference type="RuleBase" id="RU003788"/>
    </source>
</evidence>
<dbReference type="InterPro" id="IPR023346">
    <property type="entry name" value="Lysozyme-like_dom_sf"/>
</dbReference>
<accession>A0A2P9JZU6</accession>
<dbReference type="GO" id="GO:0044659">
    <property type="term" value="P:viral release from host cell by cytolysis"/>
    <property type="evidence" value="ECO:0007669"/>
    <property type="project" value="UniProtKB-UniRule"/>
</dbReference>
<sequence length="182" mass="20158">MSIRQTLTYCSTGAILTLIATVYPNELSTSKEGLKLIAEYEACVSCTYKDQVGVVTGGIGSTRDINGNKLQMNSKLSDDEIARLFVRDIKDAEKCVQEHFNGNSMPQSVFDSTVSLVYNVGCFGSRYNTRANRPTAIARYANSGDWTAVCYRLSDFRYAGGVVNKGLENRRAKEQLHCVRDL</sequence>
<evidence type="ECO:0000313" key="11">
    <source>
        <dbReference type="EMBL" id="AVI05063.1"/>
    </source>
</evidence>
<dbReference type="HAMAP" id="MF_04110">
    <property type="entry name" value="ENDOLYSIN_T4"/>
    <property type="match status" value="1"/>
</dbReference>
<evidence type="ECO:0000256" key="5">
    <source>
        <dbReference type="ARBA" id="ARBA00022801"/>
    </source>
</evidence>
<keyword evidence="2 9" id="KW-0929">Antimicrobial</keyword>
<dbReference type="GO" id="GO:0016998">
    <property type="term" value="P:cell wall macromolecule catabolic process"/>
    <property type="evidence" value="ECO:0007669"/>
    <property type="project" value="InterPro"/>
</dbReference>
<dbReference type="SUPFAM" id="SSF53955">
    <property type="entry name" value="Lysozyme-like"/>
    <property type="match status" value="1"/>
</dbReference>
<dbReference type="Proteomes" id="UP000241381">
    <property type="component" value="Segment"/>
</dbReference>
<evidence type="ECO:0000256" key="6">
    <source>
        <dbReference type="ARBA" id="ARBA00022852"/>
    </source>
</evidence>
<keyword evidence="9" id="KW-1035">Host cytoplasm</keyword>
<dbReference type="Gene3D" id="1.10.530.40">
    <property type="match status" value="1"/>
</dbReference>
<keyword evidence="4 9" id="KW-0081">Bacteriolytic enzyme</keyword>
<dbReference type="InterPro" id="IPR002196">
    <property type="entry name" value="Glyco_hydro_24"/>
</dbReference>
<keyword evidence="12" id="KW-1185">Reference proteome</keyword>
<dbReference type="EC" id="3.2.1.17" evidence="9"/>
<keyword evidence="5 9" id="KW-0378">Hydrolase</keyword>
<dbReference type="PANTHER" id="PTHR38107">
    <property type="match status" value="1"/>
</dbReference>
<dbReference type="GO" id="GO:0030430">
    <property type="term" value="C:host cell cytoplasm"/>
    <property type="evidence" value="ECO:0007669"/>
    <property type="project" value="UniProtKB-SubCell"/>
</dbReference>
<dbReference type="EMBL" id="MG878892">
    <property type="protein sequence ID" value="AVI05063.1"/>
    <property type="molecule type" value="Genomic_DNA"/>
</dbReference>
<dbReference type="GO" id="GO:0009253">
    <property type="term" value="P:peptidoglycan catabolic process"/>
    <property type="evidence" value="ECO:0007669"/>
    <property type="project" value="UniProtKB-UniRule"/>
</dbReference>
<name>A0A2P9JZU6_9CAUD</name>
<evidence type="ECO:0000313" key="12">
    <source>
        <dbReference type="Proteomes" id="UP000241381"/>
    </source>
</evidence>
<feature type="active site" description="Proton donor/acceptor" evidence="9">
    <location>
        <position position="41"/>
    </location>
</feature>
<comment type="function">
    <text evidence="9">Endolysin with lysozyme activity that degrades host peptidoglycans and participates with the holin and spanin proteins in the sequential events which lead to the programmed host cell lysis releasing the mature viral particles. Once the holin has permeabilized the host cell membrane, the endolysin can reach the periplasm and break down the peptidoglycan layer.</text>
</comment>
<reference evidence="11" key="1">
    <citation type="submission" date="2018-01" db="EMBL/GenBank/DDBJ databases">
        <title>Complete genome sequence analysis of a novel Salmonella phage Spp16.</title>
        <authorList>
            <person name="Zhao F."/>
            <person name="Sun H."/>
            <person name="Ren H."/>
            <person name="Tong Y."/>
        </authorList>
    </citation>
    <scope>NUCLEOTIDE SEQUENCE [LARGE SCALE GENOMIC DNA]</scope>
</reference>
<evidence type="ECO:0000256" key="3">
    <source>
        <dbReference type="ARBA" id="ARBA00022612"/>
    </source>
</evidence>
<dbReference type="InterPro" id="IPR034690">
    <property type="entry name" value="Endolysin_T4_type"/>
</dbReference>
<evidence type="ECO:0000256" key="1">
    <source>
        <dbReference type="ARBA" id="ARBA00000632"/>
    </source>
</evidence>
<dbReference type="GO" id="GO:0003796">
    <property type="term" value="F:lysozyme activity"/>
    <property type="evidence" value="ECO:0007669"/>
    <property type="project" value="UniProtKB-UniRule"/>
</dbReference>
<keyword evidence="6 9" id="KW-0204">Cytolysis</keyword>
<keyword evidence="3 9" id="KW-1188">Viral release from host cell</keyword>
<dbReference type="RefSeq" id="YP_009799374.1">
    <property type="nucleotide sequence ID" value="NC_047941.1"/>
</dbReference>
<keyword evidence="7 9" id="KW-0578">Host cell lysis by virus</keyword>
<dbReference type="InterPro" id="IPR051018">
    <property type="entry name" value="Bacteriophage_GH24"/>
</dbReference>
<evidence type="ECO:0000256" key="9">
    <source>
        <dbReference type="HAMAP-Rule" id="MF_04110"/>
    </source>
</evidence>
<comment type="catalytic activity">
    <reaction evidence="1 9 10">
        <text>Hydrolysis of (1-&gt;4)-beta-linkages between N-acetylmuramic acid and N-acetyl-D-glucosamine residues in a peptidoglycan and between N-acetyl-D-glucosamine residues in chitodextrins.</text>
        <dbReference type="EC" id="3.2.1.17"/>
    </reaction>
</comment>
<feature type="active site" description="Proton donor/acceptor" evidence="9">
    <location>
        <position position="50"/>
    </location>
</feature>
<comment type="subcellular location">
    <subcellularLocation>
        <location evidence="9">Host cytoplasm</location>
    </subcellularLocation>
    <text evidence="9">The endolysin is cytoplasmic, but can reach the periplasmic space with the help of the holins which disrupt the host cell membrane.</text>
</comment>
<dbReference type="KEGG" id="vg:54989859"/>
<dbReference type="InterPro" id="IPR023347">
    <property type="entry name" value="Lysozyme_dom_sf"/>
</dbReference>
<keyword evidence="8 9" id="KW-0326">Glycosidase</keyword>
<evidence type="ECO:0000256" key="7">
    <source>
        <dbReference type="ARBA" id="ARBA00023142"/>
    </source>
</evidence>
<proteinExistence type="inferred from homology"/>
<dbReference type="GO" id="GO:0042742">
    <property type="term" value="P:defense response to bacterium"/>
    <property type="evidence" value="ECO:0007669"/>
    <property type="project" value="UniProtKB-KW"/>
</dbReference>
<evidence type="ECO:0000256" key="2">
    <source>
        <dbReference type="ARBA" id="ARBA00022529"/>
    </source>
</evidence>
<dbReference type="SMR" id="A0A2P9JZU6"/>
<protein>
    <recommendedName>
        <fullName evidence="9">Endolysin</fullName>
        <ecNumber evidence="9">3.2.1.17</ecNumber>
    </recommendedName>
    <alternativeName>
        <fullName evidence="9">Lysis protein</fullName>
    </alternativeName>
    <alternativeName>
        <fullName evidence="9">Lysozyme</fullName>
    </alternativeName>
    <alternativeName>
        <fullName evidence="9">Muramidase</fullName>
    </alternativeName>
</protein>
<dbReference type="CDD" id="cd16901">
    <property type="entry name" value="lyz_P1"/>
    <property type="match status" value="1"/>
</dbReference>
<dbReference type="PANTHER" id="PTHR38107:SF4">
    <property type="entry name" value="LYSOZYME"/>
    <property type="match status" value="1"/>
</dbReference>
<dbReference type="GeneID" id="54989859"/>
<comment type="similarity">
    <text evidence="9 10">Belongs to the glycosyl hydrolase 24 family.</text>
</comment>